<name>A0A813XYI0_9BILA</name>
<proteinExistence type="predicted"/>
<dbReference type="EMBL" id="CAJOBB010000279">
    <property type="protein sequence ID" value="CAF3637365.1"/>
    <property type="molecule type" value="Genomic_DNA"/>
</dbReference>
<feature type="transmembrane region" description="Helical" evidence="1">
    <location>
        <begin position="216"/>
        <end position="236"/>
    </location>
</feature>
<dbReference type="EMBL" id="CAJNOE010000079">
    <property type="protein sequence ID" value="CAF0873888.1"/>
    <property type="molecule type" value="Genomic_DNA"/>
</dbReference>
<dbReference type="Proteomes" id="UP000663844">
    <property type="component" value="Unassembled WGS sequence"/>
</dbReference>
<evidence type="ECO:0008006" key="7">
    <source>
        <dbReference type="Google" id="ProtNLM"/>
    </source>
</evidence>
<protein>
    <recommendedName>
        <fullName evidence="7">Integral membrane protein</fullName>
    </recommendedName>
</protein>
<keyword evidence="1" id="KW-0812">Transmembrane</keyword>
<evidence type="ECO:0000313" key="3">
    <source>
        <dbReference type="EMBL" id="CAF0918807.1"/>
    </source>
</evidence>
<dbReference type="EMBL" id="CAJOAZ010001903">
    <property type="protein sequence ID" value="CAF3871242.1"/>
    <property type="molecule type" value="Genomic_DNA"/>
</dbReference>
<keyword evidence="1" id="KW-0472">Membrane</keyword>
<dbReference type="Proteomes" id="UP000663868">
    <property type="component" value="Unassembled WGS sequence"/>
</dbReference>
<feature type="transmembrane region" description="Helical" evidence="1">
    <location>
        <begin position="113"/>
        <end position="132"/>
    </location>
</feature>
<sequence length="246" mass="27524">MTSSSNNVALMYEMYTVPAAILAAIVGILAIAWLIQSIQASFYPRRLLNLLLISYVTNFADLIFRATLYNSILDVTTNLIIISILVAVGQRVIIVANYVFIGQILGTQSSFARAINMGTLLVALISIILASFAGVQSTNPDTIENSFRLRQIAAVIVLFLTFAFYPIWLLTKTFKDMTKQAIVLLLISSLTCLVVAIYTMIISIPQYYVATSQQLMWFYIFQLTPILIALITWVIFHPIRSLPRIQ</sequence>
<feature type="transmembrane region" description="Helical" evidence="1">
    <location>
        <begin position="15"/>
        <end position="35"/>
    </location>
</feature>
<feature type="transmembrane region" description="Helical" evidence="1">
    <location>
        <begin position="182"/>
        <end position="204"/>
    </location>
</feature>
<evidence type="ECO:0000313" key="6">
    <source>
        <dbReference type="Proteomes" id="UP000663860"/>
    </source>
</evidence>
<evidence type="ECO:0000256" key="1">
    <source>
        <dbReference type="SAM" id="Phobius"/>
    </source>
</evidence>
<dbReference type="AlphaFoldDB" id="A0A813XYI0"/>
<dbReference type="EMBL" id="CAJNOG010000086">
    <property type="protein sequence ID" value="CAF0918807.1"/>
    <property type="molecule type" value="Genomic_DNA"/>
</dbReference>
<dbReference type="Proteomes" id="UP000663845">
    <property type="component" value="Unassembled WGS sequence"/>
</dbReference>
<organism evidence="2 6">
    <name type="scientific">Adineta steineri</name>
    <dbReference type="NCBI Taxonomy" id="433720"/>
    <lineage>
        <taxon>Eukaryota</taxon>
        <taxon>Metazoa</taxon>
        <taxon>Spiralia</taxon>
        <taxon>Gnathifera</taxon>
        <taxon>Rotifera</taxon>
        <taxon>Eurotatoria</taxon>
        <taxon>Bdelloidea</taxon>
        <taxon>Adinetida</taxon>
        <taxon>Adinetidae</taxon>
        <taxon>Adineta</taxon>
    </lineage>
</organism>
<feature type="transmembrane region" description="Helical" evidence="1">
    <location>
        <begin position="80"/>
        <end position="101"/>
    </location>
</feature>
<feature type="transmembrane region" description="Helical" evidence="1">
    <location>
        <begin position="47"/>
        <end position="68"/>
    </location>
</feature>
<feature type="transmembrane region" description="Helical" evidence="1">
    <location>
        <begin position="152"/>
        <end position="170"/>
    </location>
</feature>
<dbReference type="Proteomes" id="UP000663860">
    <property type="component" value="Unassembled WGS sequence"/>
</dbReference>
<evidence type="ECO:0000313" key="4">
    <source>
        <dbReference type="EMBL" id="CAF3637365.1"/>
    </source>
</evidence>
<comment type="caution">
    <text evidence="2">The sequence shown here is derived from an EMBL/GenBank/DDBJ whole genome shotgun (WGS) entry which is preliminary data.</text>
</comment>
<reference evidence="2" key="1">
    <citation type="submission" date="2021-02" db="EMBL/GenBank/DDBJ databases">
        <authorList>
            <person name="Nowell W R."/>
        </authorList>
    </citation>
    <scope>NUCLEOTIDE SEQUENCE</scope>
</reference>
<evidence type="ECO:0000313" key="5">
    <source>
        <dbReference type="EMBL" id="CAF3871242.1"/>
    </source>
</evidence>
<keyword evidence="1" id="KW-1133">Transmembrane helix</keyword>
<evidence type="ECO:0000313" key="2">
    <source>
        <dbReference type="EMBL" id="CAF0873888.1"/>
    </source>
</evidence>
<gene>
    <name evidence="2" type="ORF">IZO911_LOCUS10810</name>
    <name evidence="3" type="ORF">JYZ213_LOCUS11495</name>
    <name evidence="4" type="ORF">KXQ929_LOCUS6998</name>
    <name evidence="5" type="ORF">OXD698_LOCUS22366</name>
</gene>
<accession>A0A813XYI0</accession>